<evidence type="ECO:0000313" key="2">
    <source>
        <dbReference type="Proteomes" id="UP000655830"/>
    </source>
</evidence>
<keyword evidence="2" id="KW-1185">Reference proteome</keyword>
<comment type="caution">
    <text evidence="1">The sequence shown here is derived from an EMBL/GenBank/DDBJ whole genome shotgun (WGS) entry which is preliminary data.</text>
</comment>
<sequence>MKINRFKMEFFNEIDIDDLLRINIDEEKYKLIQINDLEEIFGYEAVEYLEEQCELESDECFSESVDNFKEDLEAIEGDFSGSRERFIEELIKELEDIHDLESYSEFIFELNMLQQQFKDRIIKLMGIKDKIELRNNLYRIYYVEWSDAFNYGSVYQYGMILYFCKNKELDENKILKLNELFNIEKIYNDTYINIENLLRLFNSYKSEGYYYCFIDLYKKYEELWSLIKSPDTFNKTTYDDKCISLYLYLKNLEKNFLYINKVNPKEKDNAEVLVPCFKLKLKY</sequence>
<accession>A0A926EKH0</accession>
<dbReference type="Proteomes" id="UP000655830">
    <property type="component" value="Unassembled WGS sequence"/>
</dbReference>
<dbReference type="RefSeq" id="WP_249334284.1">
    <property type="nucleotide sequence ID" value="NZ_JACRSY010000049.1"/>
</dbReference>
<protein>
    <submittedName>
        <fullName evidence="1">Uncharacterized protein</fullName>
    </submittedName>
</protein>
<name>A0A926EKH0_9FIRM</name>
<organism evidence="1 2">
    <name type="scientific">Zhenhengia yiwuensis</name>
    <dbReference type="NCBI Taxonomy" id="2763666"/>
    <lineage>
        <taxon>Bacteria</taxon>
        <taxon>Bacillati</taxon>
        <taxon>Bacillota</taxon>
        <taxon>Clostridia</taxon>
        <taxon>Lachnospirales</taxon>
        <taxon>Lachnospiraceae</taxon>
        <taxon>Zhenhengia</taxon>
    </lineage>
</organism>
<reference evidence="1" key="1">
    <citation type="submission" date="2020-08" db="EMBL/GenBank/DDBJ databases">
        <title>Genome public.</title>
        <authorList>
            <person name="Liu C."/>
            <person name="Sun Q."/>
        </authorList>
    </citation>
    <scope>NUCLEOTIDE SEQUENCE</scope>
    <source>
        <strain evidence="1">NSJ-12</strain>
    </source>
</reference>
<proteinExistence type="predicted"/>
<feature type="non-terminal residue" evidence="1">
    <location>
        <position position="283"/>
    </location>
</feature>
<dbReference type="EMBL" id="JACRSY010000049">
    <property type="protein sequence ID" value="MBC8581386.1"/>
    <property type="molecule type" value="Genomic_DNA"/>
</dbReference>
<evidence type="ECO:0000313" key="1">
    <source>
        <dbReference type="EMBL" id="MBC8581386.1"/>
    </source>
</evidence>
<dbReference type="AlphaFoldDB" id="A0A926EKH0"/>
<gene>
    <name evidence="1" type="ORF">H8718_18005</name>
</gene>